<dbReference type="Proteomes" id="UP000194860">
    <property type="component" value="Unassembled WGS sequence"/>
</dbReference>
<organism evidence="1 2">
    <name type="scientific">Bacillus thuringiensis serovar navarrensis</name>
    <dbReference type="NCBI Taxonomy" id="339658"/>
    <lineage>
        <taxon>Bacteria</taxon>
        <taxon>Bacillati</taxon>
        <taxon>Bacillota</taxon>
        <taxon>Bacilli</taxon>
        <taxon>Bacillales</taxon>
        <taxon>Bacillaceae</taxon>
        <taxon>Bacillus</taxon>
        <taxon>Bacillus cereus group</taxon>
    </lineage>
</organism>
<gene>
    <name evidence="1" type="ORF">BK732_05770</name>
</gene>
<evidence type="ECO:0008006" key="3">
    <source>
        <dbReference type="Google" id="ProtNLM"/>
    </source>
</evidence>
<accession>A0A243AMN2</accession>
<protein>
    <recommendedName>
        <fullName evidence="3">Thiamine transporter</fullName>
    </recommendedName>
</protein>
<name>A0A243AMN2_BACTU</name>
<evidence type="ECO:0000313" key="1">
    <source>
        <dbReference type="EMBL" id="OTY26239.1"/>
    </source>
</evidence>
<comment type="caution">
    <text evidence="1">The sequence shown here is derived from an EMBL/GenBank/DDBJ whole genome shotgun (WGS) entry which is preliminary data.</text>
</comment>
<evidence type="ECO:0000313" key="2">
    <source>
        <dbReference type="Proteomes" id="UP000194860"/>
    </source>
</evidence>
<reference evidence="1 2" key="1">
    <citation type="submission" date="2016-10" db="EMBL/GenBank/DDBJ databases">
        <title>Comparative genomics of Bacillus thuringiensis reveals a path to pathogens against multiple invertebrate hosts.</title>
        <authorList>
            <person name="Zheng J."/>
            <person name="Gao Q."/>
            <person name="Liu H."/>
            <person name="Peng D."/>
            <person name="Ruan L."/>
            <person name="Sun M."/>
        </authorList>
    </citation>
    <scope>NUCLEOTIDE SEQUENCE [LARGE SCALE GENOMIC DNA]</scope>
    <source>
        <strain evidence="1">BGSC 4BM1</strain>
    </source>
</reference>
<sequence length="125" mass="14198">MFFLNYHSKIKQLLECVNCLEDNEIELDCDGEEITIELFNSEEIEEGQIGYRITDNGESLMSNEEGSWQESWIVIGLDSYIGDPIFVDTKGIECAVYTAEHGEGIWNPMLVAESIDQVIQAVKEK</sequence>
<dbReference type="EMBL" id="NFDG01000039">
    <property type="protein sequence ID" value="OTY26239.1"/>
    <property type="molecule type" value="Genomic_DNA"/>
</dbReference>
<proteinExistence type="predicted"/>
<dbReference type="AlphaFoldDB" id="A0A243AMN2"/>